<keyword evidence="6 7" id="KW-0472">Membrane</keyword>
<evidence type="ECO:0000256" key="1">
    <source>
        <dbReference type="ARBA" id="ARBA00004141"/>
    </source>
</evidence>
<feature type="domain" description="Bacterial sugar transferase" evidence="8">
    <location>
        <begin position="276"/>
        <end position="460"/>
    </location>
</feature>
<dbReference type="NCBIfam" id="TIGR03025">
    <property type="entry name" value="EPS_sugtrans"/>
    <property type="match status" value="1"/>
</dbReference>
<evidence type="ECO:0000313" key="10">
    <source>
        <dbReference type="Proteomes" id="UP000266005"/>
    </source>
</evidence>
<keyword evidence="4 7" id="KW-0812">Transmembrane</keyword>
<feature type="transmembrane region" description="Helical" evidence="7">
    <location>
        <begin position="109"/>
        <end position="130"/>
    </location>
</feature>
<organism evidence="9 10">
    <name type="scientific">Pontibacter oryzae</name>
    <dbReference type="NCBI Taxonomy" id="2304593"/>
    <lineage>
        <taxon>Bacteria</taxon>
        <taxon>Pseudomonadati</taxon>
        <taxon>Bacteroidota</taxon>
        <taxon>Cytophagia</taxon>
        <taxon>Cytophagales</taxon>
        <taxon>Hymenobacteraceae</taxon>
        <taxon>Pontibacter</taxon>
    </lineage>
</organism>
<dbReference type="PANTHER" id="PTHR30576">
    <property type="entry name" value="COLANIC BIOSYNTHESIS UDP-GLUCOSE LIPID CARRIER TRANSFERASE"/>
    <property type="match status" value="1"/>
</dbReference>
<dbReference type="Pfam" id="PF13727">
    <property type="entry name" value="CoA_binding_3"/>
    <property type="match status" value="1"/>
</dbReference>
<evidence type="ECO:0000313" key="9">
    <source>
        <dbReference type="EMBL" id="RIJ33471.1"/>
    </source>
</evidence>
<name>A0A399RRP5_9BACT</name>
<keyword evidence="3 9" id="KW-0808">Transferase</keyword>
<comment type="caution">
    <text evidence="9">The sequence shown here is derived from an EMBL/GenBank/DDBJ whole genome shotgun (WGS) entry which is preliminary data.</text>
</comment>
<evidence type="ECO:0000256" key="5">
    <source>
        <dbReference type="ARBA" id="ARBA00022989"/>
    </source>
</evidence>
<dbReference type="GO" id="GO:0016020">
    <property type="term" value="C:membrane"/>
    <property type="evidence" value="ECO:0007669"/>
    <property type="project" value="UniProtKB-SubCell"/>
</dbReference>
<dbReference type="InterPro" id="IPR003362">
    <property type="entry name" value="Bact_transf"/>
</dbReference>
<proteinExistence type="inferred from homology"/>
<evidence type="ECO:0000259" key="8">
    <source>
        <dbReference type="Pfam" id="PF02397"/>
    </source>
</evidence>
<dbReference type="Pfam" id="PF02397">
    <property type="entry name" value="Bac_transf"/>
    <property type="match status" value="1"/>
</dbReference>
<evidence type="ECO:0000256" key="3">
    <source>
        <dbReference type="ARBA" id="ARBA00022679"/>
    </source>
</evidence>
<dbReference type="PANTHER" id="PTHR30576:SF0">
    <property type="entry name" value="UNDECAPRENYL-PHOSPHATE N-ACETYLGALACTOSAMINYL 1-PHOSPHATE TRANSFERASE-RELATED"/>
    <property type="match status" value="1"/>
</dbReference>
<dbReference type="EMBL" id="QWGE01000007">
    <property type="protein sequence ID" value="RIJ33471.1"/>
    <property type="molecule type" value="Genomic_DNA"/>
</dbReference>
<evidence type="ECO:0000256" key="7">
    <source>
        <dbReference type="SAM" id="Phobius"/>
    </source>
</evidence>
<dbReference type="OrthoDB" id="9808602at2"/>
<dbReference type="GO" id="GO:0089702">
    <property type="term" value="F:undecaprenyl-phosphate glucose phosphotransferase activity"/>
    <property type="evidence" value="ECO:0007669"/>
    <property type="project" value="UniProtKB-EC"/>
</dbReference>
<dbReference type="EC" id="2.7.8.31" evidence="9"/>
<dbReference type="NCBIfam" id="TIGR03023">
    <property type="entry name" value="WcaJ_sugtrans"/>
    <property type="match status" value="1"/>
</dbReference>
<sequence>MTCKYATYIKWVNVAVDYTVLNVALIAVYFTKDLHTTLQSGSEFFRLNILLLNLFWFYSSQIVKLYDNTLKRDAIPTIEATISCLILYLIILSALKMLFPMFSILGGQIYYFFLLFALLILISKAFFLLLRRSKRRLWIDYEKIIIVGAGPQGLGLHDYIAENPQLGYKVEGVFDDSLPVEANSLKDNVFKGPLSSCLDFAITNGIREIYCALPNRELDKIKVLMQEADKNIIRFRLVPEVEGIFNKSTILELYGHIPILIPRQEPLDNKANELLKRVFDILFSSLVVIFLLSWVIPLIGLIIKIDSKGPVFFKQLRSGRNNKPFYCLKFRSMTVNADSDSKQACKGDARITKVGAFLRKNSLDELPQFINVLMGDMSVVGPRPHMLKHTQDYSLLINNFMVRHFLTPGITGWAQVHGYRGETKETTAMSKRVEADLWYLENWSLFLDVKIIFLTVWQAVRGNENAY</sequence>
<comment type="similarity">
    <text evidence="2">Belongs to the bacterial sugar transferase family.</text>
</comment>
<evidence type="ECO:0000256" key="6">
    <source>
        <dbReference type="ARBA" id="ARBA00023136"/>
    </source>
</evidence>
<evidence type="ECO:0000256" key="4">
    <source>
        <dbReference type="ARBA" id="ARBA00022692"/>
    </source>
</evidence>
<accession>A0A399RRP5</accession>
<dbReference type="AlphaFoldDB" id="A0A399RRP5"/>
<dbReference type="SUPFAM" id="SSF51735">
    <property type="entry name" value="NAD(P)-binding Rossmann-fold domains"/>
    <property type="match status" value="1"/>
</dbReference>
<dbReference type="Gene3D" id="3.40.50.720">
    <property type="entry name" value="NAD(P)-binding Rossmann-like Domain"/>
    <property type="match status" value="1"/>
</dbReference>
<dbReference type="InterPro" id="IPR036291">
    <property type="entry name" value="NAD(P)-bd_dom_sf"/>
</dbReference>
<dbReference type="Proteomes" id="UP000266005">
    <property type="component" value="Unassembled WGS sequence"/>
</dbReference>
<dbReference type="InterPro" id="IPR017473">
    <property type="entry name" value="Undecaprenyl-P_gluc_Ptfrase"/>
</dbReference>
<reference evidence="10" key="1">
    <citation type="submission" date="2018-08" db="EMBL/GenBank/DDBJ databases">
        <title>Mucilaginibacter sp. MYSH2.</title>
        <authorList>
            <person name="Seo T."/>
        </authorList>
    </citation>
    <scope>NUCLEOTIDE SEQUENCE [LARGE SCALE GENOMIC DNA]</scope>
    <source>
        <strain evidence="10">KIRAN</strain>
    </source>
</reference>
<feature type="transmembrane region" description="Helical" evidence="7">
    <location>
        <begin position="12"/>
        <end position="32"/>
    </location>
</feature>
<feature type="transmembrane region" description="Helical" evidence="7">
    <location>
        <begin position="278"/>
        <end position="303"/>
    </location>
</feature>
<feature type="transmembrane region" description="Helical" evidence="7">
    <location>
        <begin position="44"/>
        <end position="66"/>
    </location>
</feature>
<gene>
    <name evidence="9" type="ORF">D1627_17820</name>
</gene>
<feature type="transmembrane region" description="Helical" evidence="7">
    <location>
        <begin position="78"/>
        <end position="103"/>
    </location>
</feature>
<protein>
    <submittedName>
        <fullName evidence="9">Undecaprenyl-phosphate glucose phosphotransferase</fullName>
        <ecNumber evidence="9">2.7.8.31</ecNumber>
    </submittedName>
</protein>
<keyword evidence="5 7" id="KW-1133">Transmembrane helix</keyword>
<evidence type="ECO:0000256" key="2">
    <source>
        <dbReference type="ARBA" id="ARBA00006464"/>
    </source>
</evidence>
<dbReference type="InterPro" id="IPR017475">
    <property type="entry name" value="EPS_sugar_tfrase"/>
</dbReference>
<comment type="subcellular location">
    <subcellularLocation>
        <location evidence="1">Membrane</location>
        <topology evidence="1">Multi-pass membrane protein</topology>
    </subcellularLocation>
</comment>
<keyword evidence="10" id="KW-1185">Reference proteome</keyword>